<proteinExistence type="predicted"/>
<organism evidence="8 9">
    <name type="scientific">Aspergillus sydowii CBS 593.65</name>
    <dbReference type="NCBI Taxonomy" id="1036612"/>
    <lineage>
        <taxon>Eukaryota</taxon>
        <taxon>Fungi</taxon>
        <taxon>Dikarya</taxon>
        <taxon>Ascomycota</taxon>
        <taxon>Pezizomycotina</taxon>
        <taxon>Eurotiomycetes</taxon>
        <taxon>Eurotiomycetidae</taxon>
        <taxon>Eurotiales</taxon>
        <taxon>Aspergillaceae</taxon>
        <taxon>Aspergillus</taxon>
        <taxon>Aspergillus subgen. Nidulantes</taxon>
    </lineage>
</organism>
<dbReference type="PANTHER" id="PTHR19241">
    <property type="entry name" value="ATP-BINDING CASSETTE TRANSPORTER"/>
    <property type="match status" value="1"/>
</dbReference>
<dbReference type="EMBL" id="KV878602">
    <property type="protein sequence ID" value="OJJ52343.1"/>
    <property type="molecule type" value="Genomic_DNA"/>
</dbReference>
<dbReference type="GeneID" id="63761606"/>
<evidence type="ECO:0000259" key="7">
    <source>
        <dbReference type="Pfam" id="PF01061"/>
    </source>
</evidence>
<dbReference type="Pfam" id="PF01061">
    <property type="entry name" value="ABC2_membrane"/>
    <property type="match status" value="1"/>
</dbReference>
<feature type="domain" description="ABC-2 type transporter transmembrane" evidence="7">
    <location>
        <begin position="5"/>
        <end position="91"/>
    </location>
</feature>
<dbReference type="GO" id="GO:0140359">
    <property type="term" value="F:ABC-type transporter activity"/>
    <property type="evidence" value="ECO:0007669"/>
    <property type="project" value="InterPro"/>
</dbReference>
<keyword evidence="9" id="KW-1185">Reference proteome</keyword>
<dbReference type="VEuPathDB" id="FungiDB:ASPSYDRAFT_37373"/>
<evidence type="ECO:0000256" key="6">
    <source>
        <dbReference type="SAM" id="Phobius"/>
    </source>
</evidence>
<dbReference type="STRING" id="1036612.A0A1L9SZ85"/>
<dbReference type="OrthoDB" id="245989at2759"/>
<evidence type="ECO:0000313" key="8">
    <source>
        <dbReference type="EMBL" id="OJJ52343.1"/>
    </source>
</evidence>
<keyword evidence="2" id="KW-0813">Transport</keyword>
<evidence type="ECO:0000256" key="3">
    <source>
        <dbReference type="ARBA" id="ARBA00022692"/>
    </source>
</evidence>
<evidence type="ECO:0000256" key="4">
    <source>
        <dbReference type="ARBA" id="ARBA00022989"/>
    </source>
</evidence>
<evidence type="ECO:0000256" key="5">
    <source>
        <dbReference type="ARBA" id="ARBA00023136"/>
    </source>
</evidence>
<dbReference type="RefSeq" id="XP_040696149.1">
    <property type="nucleotide sequence ID" value="XM_040845533.1"/>
</dbReference>
<feature type="transmembrane region" description="Helical" evidence="6">
    <location>
        <begin position="53"/>
        <end position="81"/>
    </location>
</feature>
<accession>A0A1L9SZ85</accession>
<keyword evidence="3 6" id="KW-0812">Transmembrane</keyword>
<evidence type="ECO:0000313" key="9">
    <source>
        <dbReference type="Proteomes" id="UP000184356"/>
    </source>
</evidence>
<dbReference type="AlphaFoldDB" id="A0A1L9SZ85"/>
<dbReference type="Proteomes" id="UP000184356">
    <property type="component" value="Unassembled WGS sequence"/>
</dbReference>
<name>A0A1L9SZ85_9EURO</name>
<evidence type="ECO:0000256" key="1">
    <source>
        <dbReference type="ARBA" id="ARBA00004141"/>
    </source>
</evidence>
<keyword evidence="4 6" id="KW-1133">Transmembrane helix</keyword>
<dbReference type="GO" id="GO:0016020">
    <property type="term" value="C:membrane"/>
    <property type="evidence" value="ECO:0007669"/>
    <property type="project" value="UniProtKB-SubCell"/>
</dbReference>
<dbReference type="InterPro" id="IPR013525">
    <property type="entry name" value="ABC2_TM"/>
</dbReference>
<reference evidence="9" key="1">
    <citation type="journal article" date="2017" name="Genome Biol.">
        <title>Comparative genomics reveals high biological diversity and specific adaptations in the industrially and medically important fungal genus Aspergillus.</title>
        <authorList>
            <person name="de Vries R.P."/>
            <person name="Riley R."/>
            <person name="Wiebenga A."/>
            <person name="Aguilar-Osorio G."/>
            <person name="Amillis S."/>
            <person name="Uchima C.A."/>
            <person name="Anderluh G."/>
            <person name="Asadollahi M."/>
            <person name="Askin M."/>
            <person name="Barry K."/>
            <person name="Battaglia E."/>
            <person name="Bayram O."/>
            <person name="Benocci T."/>
            <person name="Braus-Stromeyer S.A."/>
            <person name="Caldana C."/>
            <person name="Canovas D."/>
            <person name="Cerqueira G.C."/>
            <person name="Chen F."/>
            <person name="Chen W."/>
            <person name="Choi C."/>
            <person name="Clum A."/>
            <person name="Dos Santos R.A."/>
            <person name="Damasio A.R."/>
            <person name="Diallinas G."/>
            <person name="Emri T."/>
            <person name="Fekete E."/>
            <person name="Flipphi M."/>
            <person name="Freyberg S."/>
            <person name="Gallo A."/>
            <person name="Gournas C."/>
            <person name="Habgood R."/>
            <person name="Hainaut M."/>
            <person name="Harispe M.L."/>
            <person name="Henrissat B."/>
            <person name="Hilden K.S."/>
            <person name="Hope R."/>
            <person name="Hossain A."/>
            <person name="Karabika E."/>
            <person name="Karaffa L."/>
            <person name="Karanyi Z."/>
            <person name="Krasevec N."/>
            <person name="Kuo A."/>
            <person name="Kusch H."/>
            <person name="LaButti K."/>
            <person name="Lagendijk E.L."/>
            <person name="Lapidus A."/>
            <person name="Levasseur A."/>
            <person name="Lindquist E."/>
            <person name="Lipzen A."/>
            <person name="Logrieco A.F."/>
            <person name="MacCabe A."/>
            <person name="Maekelae M.R."/>
            <person name="Malavazi I."/>
            <person name="Melin P."/>
            <person name="Meyer V."/>
            <person name="Mielnichuk N."/>
            <person name="Miskei M."/>
            <person name="Molnar A.P."/>
            <person name="Mule G."/>
            <person name="Ngan C.Y."/>
            <person name="Orejas M."/>
            <person name="Orosz E."/>
            <person name="Ouedraogo J.P."/>
            <person name="Overkamp K.M."/>
            <person name="Park H.-S."/>
            <person name="Perrone G."/>
            <person name="Piumi F."/>
            <person name="Punt P.J."/>
            <person name="Ram A.F."/>
            <person name="Ramon A."/>
            <person name="Rauscher S."/>
            <person name="Record E."/>
            <person name="Riano-Pachon D.M."/>
            <person name="Robert V."/>
            <person name="Roehrig J."/>
            <person name="Ruller R."/>
            <person name="Salamov A."/>
            <person name="Salih N.S."/>
            <person name="Samson R.A."/>
            <person name="Sandor E."/>
            <person name="Sanguinetti M."/>
            <person name="Schuetze T."/>
            <person name="Sepcic K."/>
            <person name="Shelest E."/>
            <person name="Sherlock G."/>
            <person name="Sophianopoulou V."/>
            <person name="Squina F.M."/>
            <person name="Sun H."/>
            <person name="Susca A."/>
            <person name="Todd R.B."/>
            <person name="Tsang A."/>
            <person name="Unkles S.E."/>
            <person name="van de Wiele N."/>
            <person name="van Rossen-Uffink D."/>
            <person name="Oliveira J.V."/>
            <person name="Vesth T.C."/>
            <person name="Visser J."/>
            <person name="Yu J.-H."/>
            <person name="Zhou M."/>
            <person name="Andersen M.R."/>
            <person name="Archer D.B."/>
            <person name="Baker S.E."/>
            <person name="Benoit I."/>
            <person name="Brakhage A.A."/>
            <person name="Braus G.H."/>
            <person name="Fischer R."/>
            <person name="Frisvad J.C."/>
            <person name="Goldman G.H."/>
            <person name="Houbraken J."/>
            <person name="Oakley B."/>
            <person name="Pocsi I."/>
            <person name="Scazzocchio C."/>
            <person name="Seiboth B."/>
            <person name="vanKuyk P.A."/>
            <person name="Wortman J."/>
            <person name="Dyer P.S."/>
            <person name="Grigoriev I.V."/>
        </authorList>
    </citation>
    <scope>NUCLEOTIDE SEQUENCE [LARGE SCALE GENOMIC DNA]</scope>
    <source>
        <strain evidence="9">CBS 593.65</strain>
    </source>
</reference>
<protein>
    <recommendedName>
        <fullName evidence="7">ABC-2 type transporter transmembrane domain-containing protein</fullName>
    </recommendedName>
</protein>
<keyword evidence="5 6" id="KW-0472">Membrane</keyword>
<comment type="subcellular location">
    <subcellularLocation>
        <location evidence="1">Membrane</location>
        <topology evidence="1">Multi-pass membrane protein</topology>
    </subcellularLocation>
</comment>
<evidence type="ECO:0000256" key="2">
    <source>
        <dbReference type="ARBA" id="ARBA00022448"/>
    </source>
</evidence>
<sequence>MAPKTATGSFEKGSALFFSLTYFFLNALAELRRTIHARSISIKQHELGLIHPVAFVTSQTVSGILVAAFQSLVFSCCYYFMFGLSKTASDFCHSKPVRFTLLCRVQPAPHACRLGPIPKHCVFHGGNGHSHLPHLCGIQFPGSNHASMGIMDRRISPSPRVLEANEFANIDLTCTADKMVPNSPGYNDIRHQA</sequence>
<gene>
    <name evidence="8" type="ORF">ASPSYDRAFT_37373</name>
</gene>